<evidence type="ECO:0000256" key="1">
    <source>
        <dbReference type="SAM" id="Phobius"/>
    </source>
</evidence>
<organism evidence="2 3">
    <name type="scientific">Paenibacillus albilobatus</name>
    <dbReference type="NCBI Taxonomy" id="2716884"/>
    <lineage>
        <taxon>Bacteria</taxon>
        <taxon>Bacillati</taxon>
        <taxon>Bacillota</taxon>
        <taxon>Bacilli</taxon>
        <taxon>Bacillales</taxon>
        <taxon>Paenibacillaceae</taxon>
        <taxon>Paenibacillus</taxon>
    </lineage>
</organism>
<feature type="transmembrane region" description="Helical" evidence="1">
    <location>
        <begin position="20"/>
        <end position="44"/>
    </location>
</feature>
<protein>
    <recommendedName>
        <fullName evidence="4">DUF2512 family protein</fullName>
    </recommendedName>
</protein>
<proteinExistence type="predicted"/>
<evidence type="ECO:0000313" key="2">
    <source>
        <dbReference type="EMBL" id="GIO29417.1"/>
    </source>
</evidence>
<keyword evidence="3" id="KW-1185">Reference proteome</keyword>
<keyword evidence="1" id="KW-0472">Membrane</keyword>
<sequence>MAKLVVKLLVHGAMITALVYMLSNATLISALLAALGIGIVAYLLGDVMILPFTGNTVATIADAGLVFLMLWIIADVTGWTLSFSEILLIAVLAGVFEYVYHIWLLRDDAGVRRQRA</sequence>
<dbReference type="EMBL" id="BORQ01000001">
    <property type="protein sequence ID" value="GIO29417.1"/>
    <property type="molecule type" value="Genomic_DNA"/>
</dbReference>
<dbReference type="Pfam" id="PF10710">
    <property type="entry name" value="DUF2512"/>
    <property type="match status" value="1"/>
</dbReference>
<accession>A0A919XB65</accession>
<feature type="transmembrane region" description="Helical" evidence="1">
    <location>
        <begin position="56"/>
        <end position="74"/>
    </location>
</feature>
<feature type="transmembrane region" description="Helical" evidence="1">
    <location>
        <begin position="86"/>
        <end position="105"/>
    </location>
</feature>
<keyword evidence="1" id="KW-1133">Transmembrane helix</keyword>
<keyword evidence="1" id="KW-0812">Transmembrane</keyword>
<name>A0A919XB65_9BACL</name>
<dbReference type="InterPro" id="IPR019649">
    <property type="entry name" value="DUF2512"/>
</dbReference>
<dbReference type="AlphaFoldDB" id="A0A919XB65"/>
<evidence type="ECO:0008006" key="4">
    <source>
        <dbReference type="Google" id="ProtNLM"/>
    </source>
</evidence>
<reference evidence="2" key="1">
    <citation type="submission" date="2021-03" db="EMBL/GenBank/DDBJ databases">
        <title>Antimicrobial resistance genes in bacteria isolated from Japanese honey, and their potential for conferring macrolide and lincosamide resistance in the American foulbrood pathogen Paenibacillus larvae.</title>
        <authorList>
            <person name="Okamoto M."/>
            <person name="Kumagai M."/>
            <person name="Kanamori H."/>
            <person name="Takamatsu D."/>
        </authorList>
    </citation>
    <scope>NUCLEOTIDE SEQUENCE</scope>
    <source>
        <strain evidence="2">J2TS6</strain>
    </source>
</reference>
<gene>
    <name evidence="2" type="ORF">J2TS6_05580</name>
</gene>
<dbReference type="RefSeq" id="WP_160038085.1">
    <property type="nucleotide sequence ID" value="NZ_BORQ01000001.1"/>
</dbReference>
<evidence type="ECO:0000313" key="3">
    <source>
        <dbReference type="Proteomes" id="UP000679779"/>
    </source>
</evidence>
<comment type="caution">
    <text evidence="2">The sequence shown here is derived from an EMBL/GenBank/DDBJ whole genome shotgun (WGS) entry which is preliminary data.</text>
</comment>
<dbReference type="Proteomes" id="UP000679779">
    <property type="component" value="Unassembled WGS sequence"/>
</dbReference>